<evidence type="ECO:0000256" key="5">
    <source>
        <dbReference type="SAM" id="Phobius"/>
    </source>
</evidence>
<comment type="caution">
    <text evidence="7">The sequence shown here is derived from an EMBL/GenBank/DDBJ whole genome shotgun (WGS) entry which is preliminary data.</text>
</comment>
<dbReference type="InterPro" id="IPR000620">
    <property type="entry name" value="EamA_dom"/>
</dbReference>
<feature type="transmembrane region" description="Helical" evidence="5">
    <location>
        <begin position="222"/>
        <end position="246"/>
    </location>
</feature>
<evidence type="ECO:0000256" key="3">
    <source>
        <dbReference type="ARBA" id="ARBA00022989"/>
    </source>
</evidence>
<accession>A0A9X1JMK6</accession>
<evidence type="ECO:0000256" key="2">
    <source>
        <dbReference type="ARBA" id="ARBA00022692"/>
    </source>
</evidence>
<feature type="domain" description="EamA" evidence="6">
    <location>
        <begin position="143"/>
        <end position="269"/>
    </location>
</feature>
<evidence type="ECO:0000256" key="4">
    <source>
        <dbReference type="ARBA" id="ARBA00023136"/>
    </source>
</evidence>
<reference evidence="7" key="1">
    <citation type="submission" date="2021-04" db="EMBL/GenBank/DDBJ databases">
        <authorList>
            <person name="Pira H."/>
            <person name="Risdian C."/>
            <person name="Wink J."/>
        </authorList>
    </citation>
    <scope>NUCLEOTIDE SEQUENCE</scope>
    <source>
        <strain evidence="7">WH158</strain>
    </source>
</reference>
<feature type="transmembrane region" description="Helical" evidence="5">
    <location>
        <begin position="193"/>
        <end position="215"/>
    </location>
</feature>
<proteinExistence type="predicted"/>
<gene>
    <name evidence="7" type="ORF">KCG46_04475</name>
</gene>
<dbReference type="PANTHER" id="PTHR32322">
    <property type="entry name" value="INNER MEMBRANE TRANSPORTER"/>
    <property type="match status" value="1"/>
</dbReference>
<comment type="subcellular location">
    <subcellularLocation>
        <location evidence="1">Membrane</location>
        <topology evidence="1">Multi-pass membrane protein</topology>
    </subcellularLocation>
</comment>
<dbReference type="PANTHER" id="PTHR32322:SF9">
    <property type="entry name" value="AMINO-ACID METABOLITE EFFLUX PUMP-RELATED"/>
    <property type="match status" value="1"/>
</dbReference>
<keyword evidence="8" id="KW-1185">Reference proteome</keyword>
<keyword evidence="3 5" id="KW-1133">Transmembrane helix</keyword>
<dbReference type="Proteomes" id="UP001138681">
    <property type="component" value="Unassembled WGS sequence"/>
</dbReference>
<dbReference type="AlphaFoldDB" id="A0A9X1JMK6"/>
<dbReference type="GO" id="GO:0016020">
    <property type="term" value="C:membrane"/>
    <property type="evidence" value="ECO:0007669"/>
    <property type="project" value="UniProtKB-SubCell"/>
</dbReference>
<dbReference type="Pfam" id="PF00892">
    <property type="entry name" value="EamA"/>
    <property type="match status" value="1"/>
</dbReference>
<feature type="transmembrane region" description="Helical" evidence="5">
    <location>
        <begin position="140"/>
        <end position="159"/>
    </location>
</feature>
<evidence type="ECO:0000313" key="8">
    <source>
        <dbReference type="Proteomes" id="UP001138681"/>
    </source>
</evidence>
<organism evidence="7 8">
    <name type="scientific">Erythrobacter crassostreae</name>
    <dbReference type="NCBI Taxonomy" id="2828328"/>
    <lineage>
        <taxon>Bacteria</taxon>
        <taxon>Pseudomonadati</taxon>
        <taxon>Pseudomonadota</taxon>
        <taxon>Alphaproteobacteria</taxon>
        <taxon>Sphingomonadales</taxon>
        <taxon>Erythrobacteraceae</taxon>
        <taxon>Erythrobacter/Porphyrobacter group</taxon>
        <taxon>Erythrobacter</taxon>
    </lineage>
</organism>
<evidence type="ECO:0000313" key="7">
    <source>
        <dbReference type="EMBL" id="MBV7258833.1"/>
    </source>
</evidence>
<name>A0A9X1JMK6_9SPHN</name>
<feature type="transmembrane region" description="Helical" evidence="5">
    <location>
        <begin position="252"/>
        <end position="270"/>
    </location>
</feature>
<sequence length="273" mass="27344">MRSTAVTVLMATLAIIAFAGNSLIARAALADGAIEAGAFSAIRLAAGALVLLPFLGKMPSLRDATGAVSLAVYVAGFSLAYLSLGAAIGALILFACVQATIIAVGYWRGEGLTLLGWAGLVMAMGGLVVLLAPGGEPVEIGAAVMMATAGIAWGAYTVIGRGSGDASGSTARNFLLATPLVLPMLWLDSGVPSSHGVFLAVIAGALTSGLGYVIWYKVTPRLGFGTVASVQLATPVVTAIGGVLLLSEPLDWRLIAGGILIVGGIVLTIIKPG</sequence>
<evidence type="ECO:0000256" key="1">
    <source>
        <dbReference type="ARBA" id="ARBA00004141"/>
    </source>
</evidence>
<protein>
    <submittedName>
        <fullName evidence="7">DMT family transporter</fullName>
    </submittedName>
</protein>
<feature type="transmembrane region" description="Helical" evidence="5">
    <location>
        <begin position="114"/>
        <end position="134"/>
    </location>
</feature>
<dbReference type="RefSeq" id="WP_218404102.1">
    <property type="nucleotide sequence ID" value="NZ_JAGSPC010000001.1"/>
</dbReference>
<dbReference type="EMBL" id="JAGSPC010000001">
    <property type="protein sequence ID" value="MBV7258833.1"/>
    <property type="molecule type" value="Genomic_DNA"/>
</dbReference>
<dbReference type="InterPro" id="IPR050638">
    <property type="entry name" value="AA-Vitamin_Transporters"/>
</dbReference>
<feature type="transmembrane region" description="Helical" evidence="5">
    <location>
        <begin position="64"/>
        <end position="82"/>
    </location>
</feature>
<evidence type="ECO:0000259" key="6">
    <source>
        <dbReference type="Pfam" id="PF00892"/>
    </source>
</evidence>
<keyword evidence="2 5" id="KW-0812">Transmembrane</keyword>
<feature type="transmembrane region" description="Helical" evidence="5">
    <location>
        <begin position="37"/>
        <end position="55"/>
    </location>
</feature>
<keyword evidence="4 5" id="KW-0472">Membrane</keyword>